<evidence type="ECO:0000313" key="3">
    <source>
        <dbReference type="Proteomes" id="UP000015241"/>
    </source>
</evidence>
<sequence>MFSQSYSTLSTGSSAFFPSSHSLSGLSFSDVPSASLSQQFAQSIPASQAEASSPEAFKQNIQLALGQVARVHALARNVLLATQHAYEPGNNPIQTAADMAELQQALHLLAELLRQSGVGAQPLRPPPLPDAPSQPAEEEERLIAKMTAAVQALFEKRKRLEESTGVVSSLLAAEKDGRR</sequence>
<dbReference type="AlphaFoldDB" id="S8F906"/>
<dbReference type="eggNOG" id="ENOG502ST3C">
    <property type="taxonomic scope" value="Eukaryota"/>
</dbReference>
<accession>S8F906</accession>
<evidence type="ECO:0000313" key="2">
    <source>
        <dbReference type="EMBL" id="EPS98135.1"/>
    </source>
</evidence>
<keyword evidence="3" id="KW-1185">Reference proteome</keyword>
<dbReference type="HOGENOM" id="CLU_112554_1_1_1"/>
<reference evidence="2 3" key="1">
    <citation type="journal article" date="2012" name="Science">
        <title>The Paleozoic origin of enzymatic lignin decomposition reconstructed from 31 fungal genomes.</title>
        <authorList>
            <person name="Floudas D."/>
            <person name="Binder M."/>
            <person name="Riley R."/>
            <person name="Barry K."/>
            <person name="Blanchette R.A."/>
            <person name="Henrissat B."/>
            <person name="Martinez A.T."/>
            <person name="Otillar R."/>
            <person name="Spatafora J.W."/>
            <person name="Yadav J.S."/>
            <person name="Aerts A."/>
            <person name="Benoit I."/>
            <person name="Boyd A."/>
            <person name="Carlson A."/>
            <person name="Copeland A."/>
            <person name="Coutinho P.M."/>
            <person name="de Vries R.P."/>
            <person name="Ferreira P."/>
            <person name="Findley K."/>
            <person name="Foster B."/>
            <person name="Gaskell J."/>
            <person name="Glotzer D."/>
            <person name="Gorecki P."/>
            <person name="Heitman J."/>
            <person name="Hesse C."/>
            <person name="Hori C."/>
            <person name="Igarashi K."/>
            <person name="Jurgens J.A."/>
            <person name="Kallen N."/>
            <person name="Kersten P."/>
            <person name="Kohler A."/>
            <person name="Kuees U."/>
            <person name="Kumar T.K.A."/>
            <person name="Kuo A."/>
            <person name="LaButti K."/>
            <person name="Larrondo L.F."/>
            <person name="Lindquist E."/>
            <person name="Ling A."/>
            <person name="Lombard V."/>
            <person name="Lucas S."/>
            <person name="Lundell T."/>
            <person name="Martin R."/>
            <person name="McLaughlin D.J."/>
            <person name="Morgenstern I."/>
            <person name="Morin E."/>
            <person name="Murat C."/>
            <person name="Nagy L.G."/>
            <person name="Nolan M."/>
            <person name="Ohm R.A."/>
            <person name="Patyshakuliyeva A."/>
            <person name="Rokas A."/>
            <person name="Ruiz-Duenas F.J."/>
            <person name="Sabat G."/>
            <person name="Salamov A."/>
            <person name="Samejima M."/>
            <person name="Schmutz J."/>
            <person name="Slot J.C."/>
            <person name="St John F."/>
            <person name="Stenlid J."/>
            <person name="Sun H."/>
            <person name="Sun S."/>
            <person name="Syed K."/>
            <person name="Tsang A."/>
            <person name="Wiebenga A."/>
            <person name="Young D."/>
            <person name="Pisabarro A."/>
            <person name="Eastwood D.C."/>
            <person name="Martin F."/>
            <person name="Cullen D."/>
            <person name="Grigoriev I.V."/>
            <person name="Hibbett D.S."/>
        </authorList>
    </citation>
    <scope>NUCLEOTIDE SEQUENCE</scope>
    <source>
        <strain evidence="3">FP-58527</strain>
    </source>
</reference>
<proteinExistence type="predicted"/>
<organism evidence="2 3">
    <name type="scientific">Fomitopsis schrenkii</name>
    <name type="common">Brown rot fungus</name>
    <dbReference type="NCBI Taxonomy" id="2126942"/>
    <lineage>
        <taxon>Eukaryota</taxon>
        <taxon>Fungi</taxon>
        <taxon>Dikarya</taxon>
        <taxon>Basidiomycota</taxon>
        <taxon>Agaricomycotina</taxon>
        <taxon>Agaricomycetes</taxon>
        <taxon>Polyporales</taxon>
        <taxon>Fomitopsis</taxon>
    </lineage>
</organism>
<feature type="region of interest" description="Disordered" evidence="1">
    <location>
        <begin position="160"/>
        <end position="179"/>
    </location>
</feature>
<dbReference type="InParanoid" id="S8F906"/>
<feature type="region of interest" description="Disordered" evidence="1">
    <location>
        <begin position="119"/>
        <end position="139"/>
    </location>
</feature>
<feature type="compositionally biased region" description="Pro residues" evidence="1">
    <location>
        <begin position="123"/>
        <end position="132"/>
    </location>
</feature>
<dbReference type="EMBL" id="KE504168">
    <property type="protein sequence ID" value="EPS98135.1"/>
    <property type="molecule type" value="Genomic_DNA"/>
</dbReference>
<name>S8F906_FOMSC</name>
<gene>
    <name evidence="2" type="ORF">FOMPIDRAFT_82911</name>
</gene>
<dbReference type="OrthoDB" id="3203574at2759"/>
<protein>
    <submittedName>
        <fullName evidence="2">Uncharacterized protein</fullName>
    </submittedName>
</protein>
<evidence type="ECO:0000256" key="1">
    <source>
        <dbReference type="SAM" id="MobiDB-lite"/>
    </source>
</evidence>
<dbReference type="Proteomes" id="UP000015241">
    <property type="component" value="Unassembled WGS sequence"/>
</dbReference>